<dbReference type="AlphaFoldDB" id="A0A7X0XBY3"/>
<dbReference type="InterPro" id="IPR003343">
    <property type="entry name" value="Big_2"/>
</dbReference>
<proteinExistence type="predicted"/>
<dbReference type="RefSeq" id="WP_185417153.1">
    <property type="nucleotide sequence ID" value="NZ_JAASTX010000006.1"/>
</dbReference>
<gene>
    <name evidence="3" type="ORF">HCI99_06105</name>
</gene>
<feature type="compositionally biased region" description="Polar residues" evidence="1">
    <location>
        <begin position="64"/>
        <end position="74"/>
    </location>
</feature>
<organism evidence="3 4">
    <name type="scientific">Listeria booriae</name>
    <dbReference type="NCBI Taxonomy" id="1552123"/>
    <lineage>
        <taxon>Bacteria</taxon>
        <taxon>Bacillati</taxon>
        <taxon>Bacillota</taxon>
        <taxon>Bacilli</taxon>
        <taxon>Bacillales</taxon>
        <taxon>Listeriaceae</taxon>
        <taxon>Listeria</taxon>
    </lineage>
</organism>
<feature type="region of interest" description="Disordered" evidence="1">
    <location>
        <begin position="54"/>
        <end position="74"/>
    </location>
</feature>
<protein>
    <submittedName>
        <fullName evidence="3">Ig-like domain-containing protein</fullName>
    </submittedName>
</protein>
<dbReference type="EMBL" id="JAASTX010000006">
    <property type="protein sequence ID" value="MBC1491394.1"/>
    <property type="molecule type" value="Genomic_DNA"/>
</dbReference>
<dbReference type="NCBIfam" id="NF047353">
    <property type="entry name" value="tube_lmo2291"/>
    <property type="match status" value="1"/>
</dbReference>
<dbReference type="Proteomes" id="UP000533953">
    <property type="component" value="Unassembled WGS sequence"/>
</dbReference>
<dbReference type="SUPFAM" id="SSF49373">
    <property type="entry name" value="Invasin/intimin cell-adhesion fragments"/>
    <property type="match status" value="1"/>
</dbReference>
<dbReference type="SMART" id="SM00635">
    <property type="entry name" value="BID_2"/>
    <property type="match status" value="1"/>
</dbReference>
<dbReference type="Gene3D" id="2.60.40.1080">
    <property type="match status" value="1"/>
</dbReference>
<dbReference type="InterPro" id="IPR008964">
    <property type="entry name" value="Invasin/intimin_cell_adhesion"/>
</dbReference>
<dbReference type="Pfam" id="PF02368">
    <property type="entry name" value="Big_2"/>
    <property type="match status" value="1"/>
</dbReference>
<feature type="domain" description="BIG2" evidence="2">
    <location>
        <begin position="152"/>
        <end position="228"/>
    </location>
</feature>
<evidence type="ECO:0000313" key="3">
    <source>
        <dbReference type="EMBL" id="MBC1491394.1"/>
    </source>
</evidence>
<name>A0A7X0XBY3_9LIST</name>
<accession>A0A7X0XBY3</accession>
<reference evidence="3 4" key="1">
    <citation type="submission" date="2020-03" db="EMBL/GenBank/DDBJ databases">
        <title>Soil Listeria distribution.</title>
        <authorList>
            <person name="Liao J."/>
            <person name="Wiedmann M."/>
        </authorList>
    </citation>
    <scope>NUCLEOTIDE SEQUENCE [LARGE SCALE GENOMIC DNA]</scope>
    <source>
        <strain evidence="3 4">FSL L7-1547</strain>
    </source>
</reference>
<comment type="caution">
    <text evidence="3">The sequence shown here is derived from an EMBL/GenBank/DDBJ whole genome shotgun (WGS) entry which is preliminary data.</text>
</comment>
<evidence type="ECO:0000256" key="1">
    <source>
        <dbReference type="SAM" id="MobiDB-lite"/>
    </source>
</evidence>
<evidence type="ECO:0000259" key="2">
    <source>
        <dbReference type="SMART" id="SM00635"/>
    </source>
</evidence>
<evidence type="ECO:0000313" key="4">
    <source>
        <dbReference type="Proteomes" id="UP000533953"/>
    </source>
</evidence>
<sequence>MVVKSYFKNFLRRHYVGDITENGEYSEDNLLLLAAGVSTVDVDTDEDTEDYEYYDGNGGKETETTSSSLNHQFSGNRKYGDPALDFVRSKLIKTSDRTVSFKVVEPDGTILKGLATITELKPYGGDANTRAEMEFTITFLGQPTEVLAGEAEPESVSVTSDTITIAEDETAQITATVAPAEANQEVTYTSENISIASVDNKGLVTGNLAGATTITVASASKPSVTTVINVTVTD</sequence>